<name>A0AAE0HLD2_9PEZI</name>
<dbReference type="PANTHER" id="PTHR41773:SF1">
    <property type="entry name" value="RELA_SPOT DOMAIN-CONTAINING PROTEIN"/>
    <property type="match status" value="1"/>
</dbReference>
<dbReference type="InterPro" id="IPR043519">
    <property type="entry name" value="NT_sf"/>
</dbReference>
<dbReference type="SMART" id="SM00954">
    <property type="entry name" value="RelA_SpoT"/>
    <property type="match status" value="1"/>
</dbReference>
<reference evidence="4" key="1">
    <citation type="journal article" date="2023" name="Mol. Phylogenet. Evol.">
        <title>Genome-scale phylogeny and comparative genomics of the fungal order Sordariales.</title>
        <authorList>
            <person name="Hensen N."/>
            <person name="Bonometti L."/>
            <person name="Westerberg I."/>
            <person name="Brannstrom I.O."/>
            <person name="Guillou S."/>
            <person name="Cros-Aarteil S."/>
            <person name="Calhoun S."/>
            <person name="Haridas S."/>
            <person name="Kuo A."/>
            <person name="Mondo S."/>
            <person name="Pangilinan J."/>
            <person name="Riley R."/>
            <person name="LaButti K."/>
            <person name="Andreopoulos B."/>
            <person name="Lipzen A."/>
            <person name="Chen C."/>
            <person name="Yan M."/>
            <person name="Daum C."/>
            <person name="Ng V."/>
            <person name="Clum A."/>
            <person name="Steindorff A."/>
            <person name="Ohm R.A."/>
            <person name="Martin F."/>
            <person name="Silar P."/>
            <person name="Natvig D.O."/>
            <person name="Lalanne C."/>
            <person name="Gautier V."/>
            <person name="Ament-Velasquez S.L."/>
            <person name="Kruys A."/>
            <person name="Hutchinson M.I."/>
            <person name="Powell A.J."/>
            <person name="Barry K."/>
            <person name="Miller A.N."/>
            <person name="Grigoriev I.V."/>
            <person name="Debuchy R."/>
            <person name="Gladieux P."/>
            <person name="Hiltunen Thoren M."/>
            <person name="Johannesson H."/>
        </authorList>
    </citation>
    <scope>NUCLEOTIDE SEQUENCE</scope>
    <source>
        <strain evidence="4">CBS 168.71</strain>
    </source>
</reference>
<gene>
    <name evidence="4" type="ORF">B0H64DRAFT_80583</name>
</gene>
<feature type="region of interest" description="Disordered" evidence="2">
    <location>
        <begin position="449"/>
        <end position="468"/>
    </location>
</feature>
<dbReference type="PROSITE" id="PS50297">
    <property type="entry name" value="ANK_REP_REGION"/>
    <property type="match status" value="1"/>
</dbReference>
<keyword evidence="5" id="KW-1185">Reference proteome</keyword>
<dbReference type="SUPFAM" id="SSF81301">
    <property type="entry name" value="Nucleotidyltransferase"/>
    <property type="match status" value="1"/>
</dbReference>
<accession>A0AAE0HLD2</accession>
<feature type="compositionally biased region" description="Polar residues" evidence="2">
    <location>
        <begin position="1"/>
        <end position="13"/>
    </location>
</feature>
<feature type="domain" description="RelA/SpoT" evidence="3">
    <location>
        <begin position="174"/>
        <end position="321"/>
    </location>
</feature>
<dbReference type="EMBL" id="JAUEPN010000002">
    <property type="protein sequence ID" value="KAK3298693.1"/>
    <property type="molecule type" value="Genomic_DNA"/>
</dbReference>
<dbReference type="SMART" id="SM00248">
    <property type="entry name" value="ANK"/>
    <property type="match status" value="2"/>
</dbReference>
<dbReference type="CDD" id="cd05399">
    <property type="entry name" value="NT_Rel-Spo_like"/>
    <property type="match status" value="1"/>
</dbReference>
<dbReference type="Proteomes" id="UP001278766">
    <property type="component" value="Unassembled WGS sequence"/>
</dbReference>
<dbReference type="Gene3D" id="3.30.460.10">
    <property type="entry name" value="Beta Polymerase, domain 2"/>
    <property type="match status" value="1"/>
</dbReference>
<dbReference type="Gene3D" id="1.25.40.20">
    <property type="entry name" value="Ankyrin repeat-containing domain"/>
    <property type="match status" value="1"/>
</dbReference>
<evidence type="ECO:0000259" key="3">
    <source>
        <dbReference type="SMART" id="SM00954"/>
    </source>
</evidence>
<keyword evidence="1" id="KW-0040">ANK repeat</keyword>
<evidence type="ECO:0000256" key="1">
    <source>
        <dbReference type="PROSITE-ProRule" id="PRU00023"/>
    </source>
</evidence>
<organism evidence="4 5">
    <name type="scientific">Chaetomium fimeti</name>
    <dbReference type="NCBI Taxonomy" id="1854472"/>
    <lineage>
        <taxon>Eukaryota</taxon>
        <taxon>Fungi</taxon>
        <taxon>Dikarya</taxon>
        <taxon>Ascomycota</taxon>
        <taxon>Pezizomycotina</taxon>
        <taxon>Sordariomycetes</taxon>
        <taxon>Sordariomycetidae</taxon>
        <taxon>Sordariales</taxon>
        <taxon>Chaetomiaceae</taxon>
        <taxon>Chaetomium</taxon>
    </lineage>
</organism>
<dbReference type="SUPFAM" id="SSF48403">
    <property type="entry name" value="Ankyrin repeat"/>
    <property type="match status" value="1"/>
</dbReference>
<feature type="repeat" description="ANK" evidence="1">
    <location>
        <begin position="588"/>
        <end position="620"/>
    </location>
</feature>
<reference evidence="4" key="2">
    <citation type="submission" date="2023-06" db="EMBL/GenBank/DDBJ databases">
        <authorList>
            <consortium name="Lawrence Berkeley National Laboratory"/>
            <person name="Haridas S."/>
            <person name="Hensen N."/>
            <person name="Bonometti L."/>
            <person name="Westerberg I."/>
            <person name="Brannstrom I.O."/>
            <person name="Guillou S."/>
            <person name="Cros-Aarteil S."/>
            <person name="Calhoun S."/>
            <person name="Kuo A."/>
            <person name="Mondo S."/>
            <person name="Pangilinan J."/>
            <person name="Riley R."/>
            <person name="Labutti K."/>
            <person name="Andreopoulos B."/>
            <person name="Lipzen A."/>
            <person name="Chen C."/>
            <person name="Yanf M."/>
            <person name="Daum C."/>
            <person name="Ng V."/>
            <person name="Clum A."/>
            <person name="Steindorff A."/>
            <person name="Ohm R."/>
            <person name="Martin F."/>
            <person name="Silar P."/>
            <person name="Natvig D."/>
            <person name="Lalanne C."/>
            <person name="Gautier V."/>
            <person name="Ament-Velasquez S.L."/>
            <person name="Kruys A."/>
            <person name="Hutchinson M.I."/>
            <person name="Powell A.J."/>
            <person name="Barry K."/>
            <person name="Miller A.N."/>
            <person name="Grigoriev I.V."/>
            <person name="Debuchy R."/>
            <person name="Gladieux P."/>
            <person name="Thoren M.H."/>
            <person name="Johannesson H."/>
        </authorList>
    </citation>
    <scope>NUCLEOTIDE SEQUENCE</scope>
    <source>
        <strain evidence="4">CBS 168.71</strain>
    </source>
</reference>
<dbReference type="Pfam" id="PF04607">
    <property type="entry name" value="RelA_SpoT"/>
    <property type="match status" value="1"/>
</dbReference>
<feature type="region of interest" description="Disordered" evidence="2">
    <location>
        <begin position="1"/>
        <end position="60"/>
    </location>
</feature>
<dbReference type="Pfam" id="PF00023">
    <property type="entry name" value="Ank"/>
    <property type="match status" value="1"/>
</dbReference>
<comment type="caution">
    <text evidence="4">The sequence shown here is derived from an EMBL/GenBank/DDBJ whole genome shotgun (WGS) entry which is preliminary data.</text>
</comment>
<dbReference type="PANTHER" id="PTHR41773">
    <property type="entry name" value="GTP PYROPHOSPHATASE-RELATED"/>
    <property type="match status" value="1"/>
</dbReference>
<evidence type="ECO:0000256" key="2">
    <source>
        <dbReference type="SAM" id="MobiDB-lite"/>
    </source>
</evidence>
<dbReference type="InterPro" id="IPR002110">
    <property type="entry name" value="Ankyrin_rpt"/>
</dbReference>
<dbReference type="PROSITE" id="PS50088">
    <property type="entry name" value="ANK_REPEAT"/>
    <property type="match status" value="1"/>
</dbReference>
<dbReference type="InterPro" id="IPR036770">
    <property type="entry name" value="Ankyrin_rpt-contain_sf"/>
</dbReference>
<dbReference type="InterPro" id="IPR007685">
    <property type="entry name" value="RelA_SpoT"/>
</dbReference>
<evidence type="ECO:0000313" key="4">
    <source>
        <dbReference type="EMBL" id="KAK3298693.1"/>
    </source>
</evidence>
<sequence>MALIQTSPVPSTSEDSKMAIGDPKTAHEGLEVVPPDPEMDPGDPDRDDPEMGPESPRMAPQSFKMALDSPQERPKDNLEELLKEFKDVYDREAGAYRRCLKVVAEDLTHVLAQESIRHLPTLSRVKGWASVKGTAKRRQNDRLTAQEIQRKMIELNENWERHFDRYNMSKTELGYFRNRDELIRVFHDMLGARIVLYFPSDSKKVLELLKEAGYEMAKDPKRMGGLADVKRLRKLHAKWLDASASKAPADDLNLDGVEQQFSGYGAIHLAVKVPKRLQPRDLGPEAEIWDRRVVEIQVGTVMMHAWAEVEHDITYKSPGASPGREVTQDEKGVLDMLNGLAIASEVGLHRFRSPPSSPSPPAESIEELRSWLHQLYIRKKRSIPAKWDYVDELWDYLKNGEKNNRDAFQPLAEKGWSNLLAFKGGRSFEFDHVLPYIIMHGRLPADAVSQAPPPPLVTPDPPSTGDGSGKLRTELHTTANKLGELVRQYCPQDSQIDPHAKDKHGHNAAWYATACMKKLGEIIASLAATSGIGSNRATELGNAAPDGLRQAFFYAVVNGESKVVQFVIDMGGDVNWKSNGLYGCWSKYDVPALHIANYYGNEKLWQLLVKNGADRSAKDAYGNLWTAKTWGGERTWTFV</sequence>
<feature type="compositionally biased region" description="Pro residues" evidence="2">
    <location>
        <begin position="451"/>
        <end position="462"/>
    </location>
</feature>
<dbReference type="RefSeq" id="XP_062662207.1">
    <property type="nucleotide sequence ID" value="XM_062808801.1"/>
</dbReference>
<dbReference type="GeneID" id="87845749"/>
<dbReference type="AlphaFoldDB" id="A0AAE0HLD2"/>
<protein>
    <recommendedName>
        <fullName evidence="3">RelA/SpoT domain-containing protein</fullName>
    </recommendedName>
</protein>
<evidence type="ECO:0000313" key="5">
    <source>
        <dbReference type="Proteomes" id="UP001278766"/>
    </source>
</evidence>
<dbReference type="GO" id="GO:0015969">
    <property type="term" value="P:guanosine tetraphosphate metabolic process"/>
    <property type="evidence" value="ECO:0007669"/>
    <property type="project" value="InterPro"/>
</dbReference>
<proteinExistence type="predicted"/>
<feature type="compositionally biased region" description="Acidic residues" evidence="2">
    <location>
        <begin position="37"/>
        <end position="51"/>
    </location>
</feature>